<evidence type="ECO:0000313" key="1">
    <source>
        <dbReference type="EMBL" id="CAG7733841.1"/>
    </source>
</evidence>
<proteinExistence type="predicted"/>
<dbReference type="AlphaFoldDB" id="A0A8J2KXT9"/>
<name>A0A8J2KXT9_9HEXA</name>
<comment type="caution">
    <text evidence="1">The sequence shown here is derived from an EMBL/GenBank/DDBJ whole genome shotgun (WGS) entry which is preliminary data.</text>
</comment>
<accession>A0A8J2KXT9</accession>
<sequence length="83" mass="9217">MLGRLSEEVVGADSALEGRMNVEKKTPMCQVECDSGTWRNHGVIKCVLWLSISQVGGWSWTGVLLNIFTACEWKRGIEENTSS</sequence>
<gene>
    <name evidence="1" type="ORF">AFUS01_LOCUS22263</name>
</gene>
<organism evidence="1 2">
    <name type="scientific">Allacma fusca</name>
    <dbReference type="NCBI Taxonomy" id="39272"/>
    <lineage>
        <taxon>Eukaryota</taxon>
        <taxon>Metazoa</taxon>
        <taxon>Ecdysozoa</taxon>
        <taxon>Arthropoda</taxon>
        <taxon>Hexapoda</taxon>
        <taxon>Collembola</taxon>
        <taxon>Symphypleona</taxon>
        <taxon>Sminthuridae</taxon>
        <taxon>Allacma</taxon>
    </lineage>
</organism>
<dbReference type="Proteomes" id="UP000708208">
    <property type="component" value="Unassembled WGS sequence"/>
</dbReference>
<dbReference type="EMBL" id="CAJVCH010257435">
    <property type="protein sequence ID" value="CAG7733841.1"/>
    <property type="molecule type" value="Genomic_DNA"/>
</dbReference>
<keyword evidence="2" id="KW-1185">Reference proteome</keyword>
<protein>
    <submittedName>
        <fullName evidence="1">Uncharacterized protein</fullName>
    </submittedName>
</protein>
<evidence type="ECO:0000313" key="2">
    <source>
        <dbReference type="Proteomes" id="UP000708208"/>
    </source>
</evidence>
<reference evidence="1" key="1">
    <citation type="submission" date="2021-06" db="EMBL/GenBank/DDBJ databases">
        <authorList>
            <person name="Hodson N. C."/>
            <person name="Mongue J. A."/>
            <person name="Jaron S. K."/>
        </authorList>
    </citation>
    <scope>NUCLEOTIDE SEQUENCE</scope>
</reference>